<feature type="domain" description="Zn(2)-C6 fungal-type" evidence="7">
    <location>
        <begin position="56"/>
        <end position="86"/>
    </location>
</feature>
<evidence type="ECO:0000256" key="1">
    <source>
        <dbReference type="ARBA" id="ARBA00004123"/>
    </source>
</evidence>
<keyword evidence="5" id="KW-0539">Nucleus</keyword>
<feature type="region of interest" description="Disordered" evidence="6">
    <location>
        <begin position="151"/>
        <end position="188"/>
    </location>
</feature>
<evidence type="ECO:0000256" key="2">
    <source>
        <dbReference type="ARBA" id="ARBA00022723"/>
    </source>
</evidence>
<evidence type="ECO:0000256" key="4">
    <source>
        <dbReference type="ARBA" id="ARBA00023163"/>
    </source>
</evidence>
<dbReference type="Gene3D" id="4.10.240.10">
    <property type="entry name" value="Zn(2)-C6 fungal-type DNA-binding domain"/>
    <property type="match status" value="1"/>
</dbReference>
<comment type="subcellular location">
    <subcellularLocation>
        <location evidence="1">Nucleus</location>
    </subcellularLocation>
</comment>
<dbReference type="Pfam" id="PF04082">
    <property type="entry name" value="Fungal_trans"/>
    <property type="match status" value="1"/>
</dbReference>
<dbReference type="PANTHER" id="PTHR47338">
    <property type="entry name" value="ZN(II)2CYS6 TRANSCRIPTION FACTOR (EUROFUNG)-RELATED"/>
    <property type="match status" value="1"/>
</dbReference>
<feature type="compositionally biased region" description="Polar residues" evidence="6">
    <location>
        <begin position="695"/>
        <end position="705"/>
    </location>
</feature>
<reference evidence="8" key="2">
    <citation type="submission" date="2023-05" db="EMBL/GenBank/DDBJ databases">
        <authorList>
            <consortium name="Lawrence Berkeley National Laboratory"/>
            <person name="Steindorff A."/>
            <person name="Hensen N."/>
            <person name="Bonometti L."/>
            <person name="Westerberg I."/>
            <person name="Brannstrom I.O."/>
            <person name="Guillou S."/>
            <person name="Cros-Aarteil S."/>
            <person name="Calhoun S."/>
            <person name="Haridas S."/>
            <person name="Kuo A."/>
            <person name="Mondo S."/>
            <person name="Pangilinan J."/>
            <person name="Riley R."/>
            <person name="Labutti K."/>
            <person name="Andreopoulos B."/>
            <person name="Lipzen A."/>
            <person name="Chen C."/>
            <person name="Yanf M."/>
            <person name="Daum C."/>
            <person name="Ng V."/>
            <person name="Clum A."/>
            <person name="Ohm R."/>
            <person name="Martin F."/>
            <person name="Silar P."/>
            <person name="Natvig D."/>
            <person name="Lalanne C."/>
            <person name="Gautier V."/>
            <person name="Ament-Velasquez S.L."/>
            <person name="Kruys A."/>
            <person name="Hutchinson M.I."/>
            <person name="Powell A.J."/>
            <person name="Barry K."/>
            <person name="Miller A.N."/>
            <person name="Grigoriev I.V."/>
            <person name="Debuchy R."/>
            <person name="Gladieux P."/>
            <person name="Thoren M.H."/>
            <person name="Johannesson H."/>
        </authorList>
    </citation>
    <scope>NUCLEOTIDE SEQUENCE</scope>
    <source>
        <strain evidence="8">PSN309</strain>
    </source>
</reference>
<dbReference type="Proteomes" id="UP001302126">
    <property type="component" value="Unassembled WGS sequence"/>
</dbReference>
<keyword evidence="2" id="KW-0479">Metal-binding</keyword>
<dbReference type="PROSITE" id="PS00463">
    <property type="entry name" value="ZN2_CY6_FUNGAL_1"/>
    <property type="match status" value="1"/>
</dbReference>
<dbReference type="GO" id="GO:0005634">
    <property type="term" value="C:nucleus"/>
    <property type="evidence" value="ECO:0007669"/>
    <property type="project" value="UniProtKB-SubCell"/>
</dbReference>
<feature type="region of interest" description="Disordered" evidence="6">
    <location>
        <begin position="85"/>
        <end position="122"/>
    </location>
</feature>
<evidence type="ECO:0000313" key="9">
    <source>
        <dbReference type="Proteomes" id="UP001302126"/>
    </source>
</evidence>
<name>A0AAN7ADU0_9PEZI</name>
<dbReference type="GO" id="GO:0000981">
    <property type="term" value="F:DNA-binding transcription factor activity, RNA polymerase II-specific"/>
    <property type="evidence" value="ECO:0007669"/>
    <property type="project" value="InterPro"/>
</dbReference>
<dbReference type="GO" id="GO:0003677">
    <property type="term" value="F:DNA binding"/>
    <property type="evidence" value="ECO:0007669"/>
    <property type="project" value="InterPro"/>
</dbReference>
<feature type="compositionally biased region" description="Basic and acidic residues" evidence="6">
    <location>
        <begin position="1"/>
        <end position="12"/>
    </location>
</feature>
<keyword evidence="9" id="KW-1185">Reference proteome</keyword>
<evidence type="ECO:0000256" key="6">
    <source>
        <dbReference type="SAM" id="MobiDB-lite"/>
    </source>
</evidence>
<dbReference type="EMBL" id="MU864676">
    <property type="protein sequence ID" value="KAK4182350.1"/>
    <property type="molecule type" value="Genomic_DNA"/>
</dbReference>
<dbReference type="PANTHER" id="PTHR47338:SF10">
    <property type="entry name" value="TRANSCRIPTION FACTOR DOMAIN-CONTAINING PROTEIN-RELATED"/>
    <property type="match status" value="1"/>
</dbReference>
<dbReference type="CDD" id="cd00067">
    <property type="entry name" value="GAL4"/>
    <property type="match status" value="1"/>
</dbReference>
<evidence type="ECO:0000313" key="8">
    <source>
        <dbReference type="EMBL" id="KAK4182350.1"/>
    </source>
</evidence>
<evidence type="ECO:0000259" key="7">
    <source>
        <dbReference type="PROSITE" id="PS50048"/>
    </source>
</evidence>
<feature type="region of interest" description="Disordered" evidence="6">
    <location>
        <begin position="1"/>
        <end position="20"/>
    </location>
</feature>
<evidence type="ECO:0000256" key="3">
    <source>
        <dbReference type="ARBA" id="ARBA00023015"/>
    </source>
</evidence>
<dbReference type="GO" id="GO:0006351">
    <property type="term" value="P:DNA-templated transcription"/>
    <property type="evidence" value="ECO:0007669"/>
    <property type="project" value="InterPro"/>
</dbReference>
<sequence>MQPQPRPEKRSPEFSNRCSFYPNSKIMAEPYRDATPTEAAIQPESSLPSASGTKLACYCCKRRKIKCDRLTPTCANCQKIGLGCEYPTHPEKPGPKTGSSSAQGTKRRRIDDSQTQAPRNSIGHGSIDLLVSAAGQVAGASFDLARRTSVLSPSSCHSPNRHDDARSQGDVASPQPGQPSVAAPTSNHGATAPLFSRIMYPSHEAQTRPQSPSTVDAVSPENQDATARITVESVCNALRISRNTYDMLMEAYFANMTAFSLFRPGSIEPKFSLMQHHSDAEALIAALFAFSAKHCREREGCPGPVHFAQIASSKLDESVDNYGDMPPPFWLLQAGILVTFYQLTLSVRSRSWKKLGDCIRYAYDTNLHLVDANYDPNLATDKSKIDMQRWVLQEERRRAWWAVWEMDVFASTIRRLPTAIDAGLNLTMLPVSDSCWFNEIYQESCFLAEDCSLRWKYLERSGNQSAKAWFIVINSLMRNTQRIVYPAGSAMKLMVETNHDDELNIMANCLYCTVTSLPPSLSYQGETFDFRLVPTGRGQPYQSNPRQEHADKYSIHLMTQLCRFMIYHHKICARAPWLNKSPSEDAGGPQANSEWSNYMNASDEIVTVVRNSSRDHYRFVNPFLANTLWFAAAAQCACKVFGPSSFNKRLTSSNIDLLKLTIDRFISFWGGMENLKGKLSRIETGLQNLMDRPSGNCSDGQGSTSETERPQRRPQAAIQRRIDNVSQTPNGNPEIAHPGNMVPLPPQINGAVNTMHMPVVMHGGVPAHHTPHLNHGGWPSFVPDPHHQHHPFDFAHPPQFAMAGGGQQQSFYVPNDPMDFSPFGLEELLMASIMDSQI</sequence>
<dbReference type="CDD" id="cd12148">
    <property type="entry name" value="fungal_TF_MHR"/>
    <property type="match status" value="1"/>
</dbReference>
<dbReference type="PROSITE" id="PS50048">
    <property type="entry name" value="ZN2_CY6_FUNGAL_2"/>
    <property type="match status" value="1"/>
</dbReference>
<gene>
    <name evidence="8" type="ORF">QBC35DRAFT_510164</name>
</gene>
<dbReference type="InterPro" id="IPR007219">
    <property type="entry name" value="XnlR_reg_dom"/>
</dbReference>
<dbReference type="InterPro" id="IPR050815">
    <property type="entry name" value="TF_fung"/>
</dbReference>
<dbReference type="SUPFAM" id="SSF57701">
    <property type="entry name" value="Zn2/Cys6 DNA-binding domain"/>
    <property type="match status" value="1"/>
</dbReference>
<dbReference type="GO" id="GO:0008270">
    <property type="term" value="F:zinc ion binding"/>
    <property type="evidence" value="ECO:0007669"/>
    <property type="project" value="InterPro"/>
</dbReference>
<evidence type="ECO:0000256" key="5">
    <source>
        <dbReference type="ARBA" id="ARBA00023242"/>
    </source>
</evidence>
<dbReference type="Pfam" id="PF00172">
    <property type="entry name" value="Zn_clus"/>
    <property type="match status" value="1"/>
</dbReference>
<proteinExistence type="predicted"/>
<protein>
    <submittedName>
        <fullName evidence="8">Fungal-specific transcription factor</fullName>
    </submittedName>
</protein>
<dbReference type="InterPro" id="IPR036864">
    <property type="entry name" value="Zn2-C6_fun-type_DNA-bd_sf"/>
</dbReference>
<keyword evidence="4" id="KW-0804">Transcription</keyword>
<dbReference type="InterPro" id="IPR001138">
    <property type="entry name" value="Zn2Cys6_DnaBD"/>
</dbReference>
<feature type="region of interest" description="Disordered" evidence="6">
    <location>
        <begin position="688"/>
        <end position="740"/>
    </location>
</feature>
<dbReference type="SMART" id="SM00066">
    <property type="entry name" value="GAL4"/>
    <property type="match status" value="1"/>
</dbReference>
<accession>A0AAN7ADU0</accession>
<organism evidence="8 9">
    <name type="scientific">Podospora australis</name>
    <dbReference type="NCBI Taxonomy" id="1536484"/>
    <lineage>
        <taxon>Eukaryota</taxon>
        <taxon>Fungi</taxon>
        <taxon>Dikarya</taxon>
        <taxon>Ascomycota</taxon>
        <taxon>Pezizomycotina</taxon>
        <taxon>Sordariomycetes</taxon>
        <taxon>Sordariomycetidae</taxon>
        <taxon>Sordariales</taxon>
        <taxon>Podosporaceae</taxon>
        <taxon>Podospora</taxon>
    </lineage>
</organism>
<dbReference type="AlphaFoldDB" id="A0AAN7ADU0"/>
<comment type="caution">
    <text evidence="8">The sequence shown here is derived from an EMBL/GenBank/DDBJ whole genome shotgun (WGS) entry which is preliminary data.</text>
</comment>
<reference evidence="8" key="1">
    <citation type="journal article" date="2023" name="Mol. Phylogenet. Evol.">
        <title>Genome-scale phylogeny and comparative genomics of the fungal order Sordariales.</title>
        <authorList>
            <person name="Hensen N."/>
            <person name="Bonometti L."/>
            <person name="Westerberg I."/>
            <person name="Brannstrom I.O."/>
            <person name="Guillou S."/>
            <person name="Cros-Aarteil S."/>
            <person name="Calhoun S."/>
            <person name="Haridas S."/>
            <person name="Kuo A."/>
            <person name="Mondo S."/>
            <person name="Pangilinan J."/>
            <person name="Riley R."/>
            <person name="LaButti K."/>
            <person name="Andreopoulos B."/>
            <person name="Lipzen A."/>
            <person name="Chen C."/>
            <person name="Yan M."/>
            <person name="Daum C."/>
            <person name="Ng V."/>
            <person name="Clum A."/>
            <person name="Steindorff A."/>
            <person name="Ohm R.A."/>
            <person name="Martin F."/>
            <person name="Silar P."/>
            <person name="Natvig D.O."/>
            <person name="Lalanne C."/>
            <person name="Gautier V."/>
            <person name="Ament-Velasquez S.L."/>
            <person name="Kruys A."/>
            <person name="Hutchinson M.I."/>
            <person name="Powell A.J."/>
            <person name="Barry K."/>
            <person name="Miller A.N."/>
            <person name="Grigoriev I.V."/>
            <person name="Debuchy R."/>
            <person name="Gladieux P."/>
            <person name="Hiltunen Thoren M."/>
            <person name="Johannesson H."/>
        </authorList>
    </citation>
    <scope>NUCLEOTIDE SEQUENCE</scope>
    <source>
        <strain evidence="8">PSN309</strain>
    </source>
</reference>
<keyword evidence="3" id="KW-0805">Transcription regulation</keyword>